<organism evidence="2 3">
    <name type="scientific">Paramicrobacterium chengjingii</name>
    <dbReference type="NCBI Taxonomy" id="2769067"/>
    <lineage>
        <taxon>Bacteria</taxon>
        <taxon>Bacillati</taxon>
        <taxon>Actinomycetota</taxon>
        <taxon>Actinomycetes</taxon>
        <taxon>Micrococcales</taxon>
        <taxon>Microbacteriaceae</taxon>
        <taxon>Paramicrobacterium</taxon>
    </lineage>
</organism>
<feature type="transmembrane region" description="Helical" evidence="1">
    <location>
        <begin position="21"/>
        <end position="43"/>
    </location>
</feature>
<reference evidence="2 3" key="1">
    <citation type="submission" date="2020-12" db="EMBL/GenBank/DDBJ databases">
        <title>Microbacterium sp. HY060.</title>
        <authorList>
            <person name="Zhou J."/>
        </authorList>
    </citation>
    <scope>NUCLEOTIDE SEQUENCE [LARGE SCALE GENOMIC DNA]</scope>
    <source>
        <strain evidence="2 3">HY60</strain>
    </source>
</reference>
<proteinExistence type="predicted"/>
<name>A0ABX6YI38_9MICO</name>
<sequence>MFVGHYGVAFAAKAIRPDLPLGGLFVATQAMDIVFSGLLLIGVERASIVPDGAGPAGVELVHVPYSHSLVAAVLIALAAALGVMFLHRNRRELGRSGLCKSAAVVAVVVLSHYLLDALVEDGTLPLFDATPRVGIGLPVLPILVVESLFVLAGAALYARATVPVDLIGRLGIPALAVALVAFNGYVAVAPSPTTVTLLAVSNVGAYAGIASVAWLLDRQRVPDVHWHGDTLRKAANFPRGGV</sequence>
<keyword evidence="1" id="KW-0812">Transmembrane</keyword>
<accession>A0ABX6YI38</accession>
<keyword evidence="1" id="KW-0472">Membrane</keyword>
<feature type="transmembrane region" description="Helical" evidence="1">
    <location>
        <begin position="135"/>
        <end position="158"/>
    </location>
</feature>
<feature type="transmembrane region" description="Helical" evidence="1">
    <location>
        <begin position="98"/>
        <end position="115"/>
    </location>
</feature>
<dbReference type="Proteomes" id="UP000662814">
    <property type="component" value="Chromosome"/>
</dbReference>
<evidence type="ECO:0000313" key="3">
    <source>
        <dbReference type="Proteomes" id="UP000662814"/>
    </source>
</evidence>
<evidence type="ECO:0000256" key="1">
    <source>
        <dbReference type="SAM" id="Phobius"/>
    </source>
</evidence>
<feature type="transmembrane region" description="Helical" evidence="1">
    <location>
        <begin position="194"/>
        <end position="216"/>
    </location>
</feature>
<feature type="transmembrane region" description="Helical" evidence="1">
    <location>
        <begin position="170"/>
        <end position="188"/>
    </location>
</feature>
<dbReference type="RefSeq" id="WP_166986349.1">
    <property type="nucleotide sequence ID" value="NZ_CP061169.1"/>
</dbReference>
<evidence type="ECO:0000313" key="2">
    <source>
        <dbReference type="EMBL" id="QPZ38486.1"/>
    </source>
</evidence>
<feature type="transmembrane region" description="Helical" evidence="1">
    <location>
        <begin position="63"/>
        <end position="86"/>
    </location>
</feature>
<protein>
    <submittedName>
        <fullName evidence="2">Uncharacterized protein</fullName>
    </submittedName>
</protein>
<keyword evidence="1" id="KW-1133">Transmembrane helix</keyword>
<gene>
    <name evidence="2" type="ORF">HCR76_17185</name>
</gene>
<keyword evidence="3" id="KW-1185">Reference proteome</keyword>
<dbReference type="EMBL" id="CP061169">
    <property type="protein sequence ID" value="QPZ38486.1"/>
    <property type="molecule type" value="Genomic_DNA"/>
</dbReference>